<protein>
    <submittedName>
        <fullName evidence="1">Uncharacterized protein</fullName>
    </submittedName>
</protein>
<accession>A0A8H3M2M7</accession>
<gene>
    <name evidence="1" type="ORF">RCL2_002607600</name>
</gene>
<dbReference type="AlphaFoldDB" id="A0A8H3M2M7"/>
<sequence>MFRTGYQTPLTQLLHNSQKFLGAYVNNCIYNKYKNFKEISKKLYRYLGYEDYGSKITHACDLKYSTWRILARRKLNLNIAKL</sequence>
<evidence type="ECO:0000313" key="1">
    <source>
        <dbReference type="EMBL" id="GES99582.1"/>
    </source>
</evidence>
<name>A0A8H3M2M7_9GLOM</name>
<organism evidence="1 2">
    <name type="scientific">Rhizophagus clarus</name>
    <dbReference type="NCBI Taxonomy" id="94130"/>
    <lineage>
        <taxon>Eukaryota</taxon>
        <taxon>Fungi</taxon>
        <taxon>Fungi incertae sedis</taxon>
        <taxon>Mucoromycota</taxon>
        <taxon>Glomeromycotina</taxon>
        <taxon>Glomeromycetes</taxon>
        <taxon>Glomerales</taxon>
        <taxon>Glomeraceae</taxon>
        <taxon>Rhizophagus</taxon>
    </lineage>
</organism>
<proteinExistence type="predicted"/>
<dbReference type="Proteomes" id="UP000615446">
    <property type="component" value="Unassembled WGS sequence"/>
</dbReference>
<dbReference type="EMBL" id="BLAL01000281">
    <property type="protein sequence ID" value="GES99582.1"/>
    <property type="molecule type" value="Genomic_DNA"/>
</dbReference>
<evidence type="ECO:0000313" key="2">
    <source>
        <dbReference type="Proteomes" id="UP000615446"/>
    </source>
</evidence>
<comment type="caution">
    <text evidence="1">The sequence shown here is derived from an EMBL/GenBank/DDBJ whole genome shotgun (WGS) entry which is preliminary data.</text>
</comment>
<reference evidence="1" key="1">
    <citation type="submission" date="2019-10" db="EMBL/GenBank/DDBJ databases">
        <title>Conservation and host-specific expression of non-tandemly repeated heterogenous ribosome RNA gene in arbuscular mycorrhizal fungi.</title>
        <authorList>
            <person name="Maeda T."/>
            <person name="Kobayashi Y."/>
            <person name="Nakagawa T."/>
            <person name="Ezawa T."/>
            <person name="Yamaguchi K."/>
            <person name="Bino T."/>
            <person name="Nishimoto Y."/>
            <person name="Shigenobu S."/>
            <person name="Kawaguchi M."/>
        </authorList>
    </citation>
    <scope>NUCLEOTIDE SEQUENCE</scope>
    <source>
        <strain evidence="1">HR1</strain>
    </source>
</reference>